<dbReference type="Gene3D" id="1.10.860.10">
    <property type="entry name" value="DNAb Helicase, Chain A"/>
    <property type="match status" value="1"/>
</dbReference>
<evidence type="ECO:0000313" key="3">
    <source>
        <dbReference type="EMBL" id="MCC9629705.1"/>
    </source>
</evidence>
<keyword evidence="4" id="KW-1185">Reference proteome</keyword>
<accession>A0A9X1MNZ6</accession>
<gene>
    <name evidence="3" type="ORF">LOC68_15030</name>
</gene>
<dbReference type="EMBL" id="JAJKFT010000010">
    <property type="protein sequence ID" value="MCC9629705.1"/>
    <property type="molecule type" value="Genomic_DNA"/>
</dbReference>
<organism evidence="3 4">
    <name type="scientific">Blastopirellula sediminis</name>
    <dbReference type="NCBI Taxonomy" id="2894196"/>
    <lineage>
        <taxon>Bacteria</taxon>
        <taxon>Pseudomonadati</taxon>
        <taxon>Planctomycetota</taxon>
        <taxon>Planctomycetia</taxon>
        <taxon>Pirellulales</taxon>
        <taxon>Pirellulaceae</taxon>
        <taxon>Blastopirellula</taxon>
    </lineage>
</organism>
<dbReference type="SUPFAM" id="SSF52540">
    <property type="entry name" value="P-loop containing nucleoside triphosphate hydrolases"/>
    <property type="match status" value="1"/>
</dbReference>
<evidence type="ECO:0000256" key="2">
    <source>
        <dbReference type="SAM" id="MobiDB-lite"/>
    </source>
</evidence>
<dbReference type="InterPro" id="IPR016136">
    <property type="entry name" value="DNA_helicase_N/primase_C"/>
</dbReference>
<protein>
    <submittedName>
        <fullName evidence="3">AAA family ATPase</fullName>
    </submittedName>
</protein>
<dbReference type="Gene3D" id="3.40.50.300">
    <property type="entry name" value="P-loop containing nucleotide triphosphate hydrolases"/>
    <property type="match status" value="1"/>
</dbReference>
<sequence length="580" mass="63847">MRKARIRRLGALLRAKQKKNSKQADNTTAHEELVEAQWLACMMMYPERLSEDALPLQVFRVPCHRDIYSALLGLHLTGDEDRDDQQLLADLLTYGYDKLTASALIQAVMHSGGDMNNIADYAAALRKRLTPAPEQVELPPDGEIVRLELGGGSSFRTLTTEELFAEQQPREWLLANFLARHEAAVLVGPSKTLKSSLAVDLCAALASGGKFLGHFAAEKPLRVGFACSSHQQQTLTDLAARWGEARQAAPSRNNLMWLLTTDDPAEPECLGKLRDWITKHELEVVVIDAIRLSSTGKRKQAEALQTLAQCCLDNGATPILCVQTRKEMKPGKLDAAILAGSLDFAQQWLLVNRRQSYAPGSGEHRLWLTLGGYAGQGGEWGVDVDEGRLTDVGQAVPAEMETLASRAAGTACPTTTTGRRWQTIVHEADALQDEAERWKDAALDQRMRSRIRLAMTDLGEAHATKLRVRENCGMNGTKFARAWDRMVAAGEIQKIINEKQFYYPRYRLTAPLIEEKKDAVESRPTNEKNRVSGPVDPQSSTDALQNAPTGQPNLAQGKSPLATQPWVGTCTNDISPIGAI</sequence>
<evidence type="ECO:0000256" key="1">
    <source>
        <dbReference type="ARBA" id="ARBA00022515"/>
    </source>
</evidence>
<dbReference type="RefSeq" id="WP_230220218.1">
    <property type="nucleotide sequence ID" value="NZ_JAJKFT010000010.1"/>
</dbReference>
<name>A0A9X1MNZ6_9BACT</name>
<dbReference type="Proteomes" id="UP001139103">
    <property type="component" value="Unassembled WGS sequence"/>
</dbReference>
<comment type="caution">
    <text evidence="3">The sequence shown here is derived from an EMBL/GenBank/DDBJ whole genome shotgun (WGS) entry which is preliminary data.</text>
</comment>
<dbReference type="GO" id="GO:0006269">
    <property type="term" value="P:DNA replication, synthesis of primer"/>
    <property type="evidence" value="ECO:0007669"/>
    <property type="project" value="UniProtKB-KW"/>
</dbReference>
<dbReference type="GO" id="GO:1990077">
    <property type="term" value="C:primosome complex"/>
    <property type="evidence" value="ECO:0007669"/>
    <property type="project" value="UniProtKB-KW"/>
</dbReference>
<keyword evidence="1" id="KW-0639">Primosome</keyword>
<reference evidence="3" key="1">
    <citation type="submission" date="2021-11" db="EMBL/GenBank/DDBJ databases">
        <title>Genome sequence.</title>
        <authorList>
            <person name="Sun Q."/>
        </authorList>
    </citation>
    <scope>NUCLEOTIDE SEQUENCE</scope>
    <source>
        <strain evidence="3">JC732</strain>
    </source>
</reference>
<dbReference type="Pfam" id="PF13481">
    <property type="entry name" value="AAA_25"/>
    <property type="match status" value="1"/>
</dbReference>
<feature type="compositionally biased region" description="Basic and acidic residues" evidence="2">
    <location>
        <begin position="518"/>
        <end position="530"/>
    </location>
</feature>
<evidence type="ECO:0000313" key="4">
    <source>
        <dbReference type="Proteomes" id="UP001139103"/>
    </source>
</evidence>
<proteinExistence type="predicted"/>
<feature type="region of interest" description="Disordered" evidence="2">
    <location>
        <begin position="518"/>
        <end position="564"/>
    </location>
</feature>
<dbReference type="AlphaFoldDB" id="A0A9X1MNZ6"/>
<feature type="compositionally biased region" description="Polar residues" evidence="2">
    <location>
        <begin position="537"/>
        <end position="556"/>
    </location>
</feature>
<dbReference type="InterPro" id="IPR027417">
    <property type="entry name" value="P-loop_NTPase"/>
</dbReference>